<dbReference type="InterPro" id="IPR017871">
    <property type="entry name" value="ABC_transporter-like_CS"/>
</dbReference>
<keyword evidence="2" id="KW-0472">Membrane</keyword>
<dbReference type="PANTHER" id="PTHR42939">
    <property type="entry name" value="ABC TRANSPORTER ATP-BINDING PROTEIN ALBC-RELATED"/>
    <property type="match status" value="1"/>
</dbReference>
<dbReference type="InterPro" id="IPR051782">
    <property type="entry name" value="ABC_Transporter_VariousFunc"/>
</dbReference>
<reference evidence="7" key="1">
    <citation type="journal article" date="2019" name="Int. J. Syst. Evol. Microbiol.">
        <title>The Global Catalogue of Microorganisms (GCM) 10K type strain sequencing project: providing services to taxonomists for standard genome sequencing and annotation.</title>
        <authorList>
            <consortium name="The Broad Institute Genomics Platform"/>
            <consortium name="The Broad Institute Genome Sequencing Center for Infectious Disease"/>
            <person name="Wu L."/>
            <person name="Ma J."/>
        </authorList>
    </citation>
    <scope>NUCLEOTIDE SEQUENCE [LARGE SCALE GENOMIC DNA]</scope>
    <source>
        <strain evidence="7">KCTC 52168</strain>
    </source>
</reference>
<evidence type="ECO:0000313" key="7">
    <source>
        <dbReference type="Proteomes" id="UP001595556"/>
    </source>
</evidence>
<dbReference type="PROSITE" id="PS50893">
    <property type="entry name" value="ABC_TRANSPORTER_2"/>
    <property type="match status" value="1"/>
</dbReference>
<dbReference type="PANTHER" id="PTHR42939:SF1">
    <property type="entry name" value="ABC TRANSPORTER ATP-BINDING PROTEIN ALBC-RELATED"/>
    <property type="match status" value="1"/>
</dbReference>
<protein>
    <submittedName>
        <fullName evidence="6">ABC transporter ATP-binding protein</fullName>
    </submittedName>
</protein>
<keyword evidence="7" id="KW-1185">Reference proteome</keyword>
<keyword evidence="4 6" id="KW-0067">ATP-binding</keyword>
<comment type="caution">
    <text evidence="6">The sequence shown here is derived from an EMBL/GenBank/DDBJ whole genome shotgun (WGS) entry which is preliminary data.</text>
</comment>
<organism evidence="6 7">
    <name type="scientific">Piscinibacterium candidicorallinum</name>
    <dbReference type="NCBI Taxonomy" id="1793872"/>
    <lineage>
        <taxon>Bacteria</taxon>
        <taxon>Pseudomonadati</taxon>
        <taxon>Pseudomonadota</taxon>
        <taxon>Betaproteobacteria</taxon>
        <taxon>Burkholderiales</taxon>
        <taxon>Piscinibacterium</taxon>
    </lineage>
</organism>
<dbReference type="Proteomes" id="UP001595556">
    <property type="component" value="Unassembled WGS sequence"/>
</dbReference>
<dbReference type="Gene3D" id="3.40.50.300">
    <property type="entry name" value="P-loop containing nucleotide triphosphate hydrolases"/>
    <property type="match status" value="1"/>
</dbReference>
<dbReference type="SMART" id="SM00382">
    <property type="entry name" value="AAA"/>
    <property type="match status" value="1"/>
</dbReference>
<proteinExistence type="predicted"/>
<evidence type="ECO:0000256" key="2">
    <source>
        <dbReference type="ARBA" id="ARBA00022475"/>
    </source>
</evidence>
<dbReference type="RefSeq" id="WP_377305174.1">
    <property type="nucleotide sequence ID" value="NZ_CP180191.1"/>
</dbReference>
<keyword evidence="3" id="KW-0547">Nucleotide-binding</keyword>
<feature type="domain" description="ABC transporter" evidence="5">
    <location>
        <begin position="15"/>
        <end position="240"/>
    </location>
</feature>
<evidence type="ECO:0000259" key="5">
    <source>
        <dbReference type="PROSITE" id="PS50893"/>
    </source>
</evidence>
<keyword evidence="2" id="KW-1003">Cell membrane</keyword>
<keyword evidence="1" id="KW-0813">Transport</keyword>
<evidence type="ECO:0000256" key="1">
    <source>
        <dbReference type="ARBA" id="ARBA00022448"/>
    </source>
</evidence>
<sequence>MNAVLNPTPGAAAPLSIRGLTKMYEGKLVLDELSLDVSAGTVLGLLGRNGAGKSTLMECALGLRDFSAGQVSLFGEDPMKLTDTTRARLGYVPQDSSIFEWLTAGQMLDYFASFYPRWNTAKVDALMQRWGIERSKGISKLSGGQKQRLSIIRALAPDPELLVLDEPVAALDPAGRRDFLRELVDSVERGTTIIFSTHILTDLERIAMDVAFLRNGKVAVQAPLDELIDATRRITGPATALRSAVSGAAVLSHESLPGQQASSIVRMDSSLERRLAAAVGEGLRVETVGLEDIFVELTK</sequence>
<evidence type="ECO:0000256" key="3">
    <source>
        <dbReference type="ARBA" id="ARBA00022741"/>
    </source>
</evidence>
<evidence type="ECO:0000256" key="4">
    <source>
        <dbReference type="ARBA" id="ARBA00022840"/>
    </source>
</evidence>
<dbReference type="GO" id="GO:0005524">
    <property type="term" value="F:ATP binding"/>
    <property type="evidence" value="ECO:0007669"/>
    <property type="project" value="UniProtKB-KW"/>
</dbReference>
<dbReference type="SUPFAM" id="SSF52540">
    <property type="entry name" value="P-loop containing nucleoside triphosphate hydrolases"/>
    <property type="match status" value="1"/>
</dbReference>
<evidence type="ECO:0000313" key="6">
    <source>
        <dbReference type="EMBL" id="MFC3148854.1"/>
    </source>
</evidence>
<dbReference type="Pfam" id="PF00005">
    <property type="entry name" value="ABC_tran"/>
    <property type="match status" value="1"/>
</dbReference>
<dbReference type="PROSITE" id="PS00211">
    <property type="entry name" value="ABC_TRANSPORTER_1"/>
    <property type="match status" value="1"/>
</dbReference>
<name>A0ABV7H8D3_9BURK</name>
<dbReference type="InterPro" id="IPR003439">
    <property type="entry name" value="ABC_transporter-like_ATP-bd"/>
</dbReference>
<dbReference type="InterPro" id="IPR027417">
    <property type="entry name" value="P-loop_NTPase"/>
</dbReference>
<dbReference type="CDD" id="cd03230">
    <property type="entry name" value="ABC_DR_subfamily_A"/>
    <property type="match status" value="1"/>
</dbReference>
<accession>A0ABV7H8D3</accession>
<dbReference type="InterPro" id="IPR003593">
    <property type="entry name" value="AAA+_ATPase"/>
</dbReference>
<dbReference type="EMBL" id="JBHRTI010000010">
    <property type="protein sequence ID" value="MFC3148854.1"/>
    <property type="molecule type" value="Genomic_DNA"/>
</dbReference>
<gene>
    <name evidence="6" type="ORF">ACFOEN_14570</name>
</gene>